<dbReference type="RefSeq" id="WP_146434743.1">
    <property type="nucleotide sequence ID" value="NZ_SJPF01000004.1"/>
</dbReference>
<name>A0A5C5V2V9_9BACT</name>
<accession>A0A5C5V2V9</accession>
<reference evidence="2 3" key="1">
    <citation type="submission" date="2019-02" db="EMBL/GenBank/DDBJ databases">
        <title>Deep-cultivation of Planctomycetes and their phenomic and genomic characterization uncovers novel biology.</title>
        <authorList>
            <person name="Wiegand S."/>
            <person name="Jogler M."/>
            <person name="Boedeker C."/>
            <person name="Pinto D."/>
            <person name="Vollmers J."/>
            <person name="Rivas-Marin E."/>
            <person name="Kohn T."/>
            <person name="Peeters S.H."/>
            <person name="Heuer A."/>
            <person name="Rast P."/>
            <person name="Oberbeckmann S."/>
            <person name="Bunk B."/>
            <person name="Jeske O."/>
            <person name="Meyerdierks A."/>
            <person name="Storesund J.E."/>
            <person name="Kallscheuer N."/>
            <person name="Luecker S."/>
            <person name="Lage O.M."/>
            <person name="Pohl T."/>
            <person name="Merkel B.J."/>
            <person name="Hornburger P."/>
            <person name="Mueller R.-W."/>
            <person name="Bruemmer F."/>
            <person name="Labrenz M."/>
            <person name="Spormann A.M."/>
            <person name="Op Den Camp H."/>
            <person name="Overmann J."/>
            <person name="Amann R."/>
            <person name="Jetten M.S.M."/>
            <person name="Mascher T."/>
            <person name="Medema M.H."/>
            <person name="Devos D.P."/>
            <person name="Kaster A.-K."/>
            <person name="Ovreas L."/>
            <person name="Rohde M."/>
            <person name="Galperin M.Y."/>
            <person name="Jogler C."/>
        </authorList>
    </citation>
    <scope>NUCLEOTIDE SEQUENCE [LARGE SCALE GENOMIC DNA]</scope>
    <source>
        <strain evidence="2 3">Enr8</strain>
    </source>
</reference>
<dbReference type="PANTHER" id="PTHR43559">
    <property type="entry name" value="HYDROLASE YCAC-RELATED"/>
    <property type="match status" value="1"/>
</dbReference>
<gene>
    <name evidence="2" type="ORF">Enr8_39980</name>
</gene>
<sequence>MTNILPETDGGLLTADNCALVFIDHQPQMAFGVANQIDRQQLINNVLLLAKGAKEFGVPTILTTVETESFSGPMWPQLLDVFPDQEPIERTGMNSWDTAEFRDAIKATGKKNIIMSGLWTEVCITWPTLNMINEGYNIYVVEDACGGTSQAAHDAALSRMVQAGAVRTTTIGTVLEFQRDWANRDHYDALMQLFRDHGGAYGIGIEYCYTMVHKAPSARKVTG</sequence>
<keyword evidence="3" id="KW-1185">Reference proteome</keyword>
<dbReference type="InterPro" id="IPR000868">
    <property type="entry name" value="Isochorismatase-like_dom"/>
</dbReference>
<dbReference type="Proteomes" id="UP000318878">
    <property type="component" value="Unassembled WGS sequence"/>
</dbReference>
<dbReference type="AlphaFoldDB" id="A0A5C5V2V9"/>
<protein>
    <submittedName>
        <fullName evidence="2">Nicotinamidase/pyrazinamidase</fullName>
    </submittedName>
</protein>
<organism evidence="2 3">
    <name type="scientific">Blastopirellula retiformator</name>
    <dbReference type="NCBI Taxonomy" id="2527970"/>
    <lineage>
        <taxon>Bacteria</taxon>
        <taxon>Pseudomonadati</taxon>
        <taxon>Planctomycetota</taxon>
        <taxon>Planctomycetia</taxon>
        <taxon>Pirellulales</taxon>
        <taxon>Pirellulaceae</taxon>
        <taxon>Blastopirellula</taxon>
    </lineage>
</organism>
<comment type="caution">
    <text evidence="2">The sequence shown here is derived from an EMBL/GenBank/DDBJ whole genome shotgun (WGS) entry which is preliminary data.</text>
</comment>
<feature type="domain" description="Isochorismatase-like" evidence="1">
    <location>
        <begin position="18"/>
        <end position="170"/>
    </location>
</feature>
<proteinExistence type="predicted"/>
<dbReference type="Pfam" id="PF00857">
    <property type="entry name" value="Isochorismatase"/>
    <property type="match status" value="1"/>
</dbReference>
<dbReference type="InterPro" id="IPR036380">
    <property type="entry name" value="Isochorismatase-like_sf"/>
</dbReference>
<evidence type="ECO:0000313" key="2">
    <source>
        <dbReference type="EMBL" id="TWT32072.1"/>
    </source>
</evidence>
<dbReference type="SUPFAM" id="SSF52499">
    <property type="entry name" value="Isochorismatase-like hydrolases"/>
    <property type="match status" value="1"/>
</dbReference>
<dbReference type="InterPro" id="IPR053152">
    <property type="entry name" value="Hydrolase_YcaC-like"/>
</dbReference>
<dbReference type="OrthoDB" id="9789777at2"/>
<dbReference type="CDD" id="cd01012">
    <property type="entry name" value="YcaC_related"/>
    <property type="match status" value="1"/>
</dbReference>
<evidence type="ECO:0000259" key="1">
    <source>
        <dbReference type="Pfam" id="PF00857"/>
    </source>
</evidence>
<dbReference type="PANTHER" id="PTHR43559:SF1">
    <property type="entry name" value="HYDROLASE"/>
    <property type="match status" value="1"/>
</dbReference>
<dbReference type="Gene3D" id="3.40.50.850">
    <property type="entry name" value="Isochorismatase-like"/>
    <property type="match status" value="1"/>
</dbReference>
<evidence type="ECO:0000313" key="3">
    <source>
        <dbReference type="Proteomes" id="UP000318878"/>
    </source>
</evidence>
<dbReference type="EMBL" id="SJPF01000004">
    <property type="protein sequence ID" value="TWT32072.1"/>
    <property type="molecule type" value="Genomic_DNA"/>
</dbReference>